<dbReference type="InterPro" id="IPR023214">
    <property type="entry name" value="HAD_sf"/>
</dbReference>
<dbReference type="Pfam" id="PF08282">
    <property type="entry name" value="Hydrolase_3"/>
    <property type="match status" value="1"/>
</dbReference>
<accession>A0ABT9BJF6</accession>
<evidence type="ECO:0000313" key="1">
    <source>
        <dbReference type="EMBL" id="MDO7881150.1"/>
    </source>
</evidence>
<dbReference type="GO" id="GO:0016787">
    <property type="term" value="F:hydrolase activity"/>
    <property type="evidence" value="ECO:0007669"/>
    <property type="project" value="UniProtKB-KW"/>
</dbReference>
<name>A0ABT9BJF6_9MICO</name>
<dbReference type="SUPFAM" id="SSF56784">
    <property type="entry name" value="HAD-like"/>
    <property type="match status" value="1"/>
</dbReference>
<dbReference type="RefSeq" id="WP_305001565.1">
    <property type="nucleotide sequence ID" value="NZ_JAUQUB010000001.1"/>
</dbReference>
<dbReference type="SFLD" id="SFLDS00003">
    <property type="entry name" value="Haloacid_Dehalogenase"/>
    <property type="match status" value="1"/>
</dbReference>
<reference evidence="1 2" key="1">
    <citation type="submission" date="2023-07" db="EMBL/GenBank/DDBJ databases">
        <title>Protaetiibacter sp. nov WY-16 isolated from soil.</title>
        <authorList>
            <person name="Liu B."/>
            <person name="Wan Y."/>
        </authorList>
    </citation>
    <scope>NUCLEOTIDE SEQUENCE [LARGE SCALE GENOMIC DNA]</scope>
    <source>
        <strain evidence="1 2">WY-16</strain>
    </source>
</reference>
<keyword evidence="1" id="KW-0378">Hydrolase</keyword>
<comment type="caution">
    <text evidence="1">The sequence shown here is derived from an EMBL/GenBank/DDBJ whole genome shotgun (WGS) entry which is preliminary data.</text>
</comment>
<dbReference type="Gene3D" id="3.30.1240.20">
    <property type="match status" value="1"/>
</dbReference>
<dbReference type="InterPro" id="IPR006379">
    <property type="entry name" value="HAD-SF_hydro_IIB"/>
</dbReference>
<dbReference type="Gene3D" id="3.40.50.1000">
    <property type="entry name" value="HAD superfamily/HAD-like"/>
    <property type="match status" value="1"/>
</dbReference>
<organism evidence="1 2">
    <name type="scientific">Antiquaquibacter soli</name>
    <dbReference type="NCBI Taxonomy" id="3064523"/>
    <lineage>
        <taxon>Bacteria</taxon>
        <taxon>Bacillati</taxon>
        <taxon>Actinomycetota</taxon>
        <taxon>Actinomycetes</taxon>
        <taxon>Micrococcales</taxon>
        <taxon>Microbacteriaceae</taxon>
        <taxon>Antiquaquibacter</taxon>
    </lineage>
</organism>
<gene>
    <name evidence="1" type="ORF">Q5716_02805</name>
</gene>
<dbReference type="NCBIfam" id="TIGR01484">
    <property type="entry name" value="HAD-SF-IIB"/>
    <property type="match status" value="1"/>
</dbReference>
<dbReference type="EMBL" id="JAUQUB010000001">
    <property type="protein sequence ID" value="MDO7881150.1"/>
    <property type="molecule type" value="Genomic_DNA"/>
</dbReference>
<sequence length="274" mass="29954">MSFSSPADLAAVVFDLDDTLAPSKSVMDPAMSEALARLLERTAVCIISGGRFEQFQSQALRAFSAPEDAMDRLHLMPTCGTRYYRWESGGWSLQYAEDLTDDEKARTIATLEAGARELGLWEPEPWGDIIEDRGSQITFSALGQRAPVEAKTAWDPDGSKKRALGEWAAPRLPDLEVRGGGSTSIDVTRKGIDKAYGVAKLLAELDVAKENLLFIGDRLDEAGNDYPVFEFGVASIPVHGWRDTLATVTAVSEWIDEGGPFPLETMTPLAQVRE</sequence>
<dbReference type="Proteomes" id="UP001241072">
    <property type="component" value="Unassembled WGS sequence"/>
</dbReference>
<proteinExistence type="predicted"/>
<dbReference type="InterPro" id="IPR043169">
    <property type="entry name" value="PMM_cap"/>
</dbReference>
<dbReference type="SFLD" id="SFLDG01140">
    <property type="entry name" value="C2.B:_Phosphomannomutase_and_P"/>
    <property type="match status" value="1"/>
</dbReference>
<dbReference type="InterPro" id="IPR036412">
    <property type="entry name" value="HAD-like_sf"/>
</dbReference>
<keyword evidence="2" id="KW-1185">Reference proteome</keyword>
<evidence type="ECO:0000313" key="2">
    <source>
        <dbReference type="Proteomes" id="UP001241072"/>
    </source>
</evidence>
<dbReference type="SFLD" id="SFLDG01143">
    <property type="entry name" value="C2.B.3:_Phosphomannomutase_Lik"/>
    <property type="match status" value="1"/>
</dbReference>
<protein>
    <submittedName>
        <fullName evidence="1">HAD-IIB family hydrolase</fullName>
    </submittedName>
</protein>